<dbReference type="InParanoid" id="G0VJV5"/>
<sequence length="292" mass="32814">MEKLLHWSIANAQGDKEAIAKAGQPDPRLLQQLFGGAGSSGPDDPTLMKEQMEVIMNPDVELDIKLVAIDNFEMLIENLDNANNIENLKLWDPILKILEFEEDELVSQALSIIGTSVQNNTNSQDKFLKHENGLNKVIQLANDKSQSFEVRTKALYALSNLVRNHEHMATKFRELNGLDIIPPILNDPKAKTKLKMRAIALLTAFLTSTEISESLISDMRKDGTIEATIDCLNSETDLNLIDRVLNLLAQLISAGIKFNQVEMEKLKTGFQKVEPLKDRLNEDDYLTVKYVL</sequence>
<dbReference type="GeneID" id="96905476"/>
<evidence type="ECO:0000313" key="8">
    <source>
        <dbReference type="Proteomes" id="UP000001640"/>
    </source>
</evidence>
<dbReference type="EMBL" id="HE576760">
    <property type="protein sequence ID" value="CCC71787.1"/>
    <property type="molecule type" value="Genomic_DNA"/>
</dbReference>
<evidence type="ECO:0000256" key="5">
    <source>
        <dbReference type="PROSITE-ProRule" id="PRU00259"/>
    </source>
</evidence>
<evidence type="ECO:0000256" key="3">
    <source>
        <dbReference type="ARBA" id="ARBA00020719"/>
    </source>
</evidence>
<name>G0VJV5_NAUCA</name>
<reference evidence="7 8" key="1">
    <citation type="journal article" date="2011" name="Proc. Natl. Acad. Sci. U.S.A.">
        <title>Evolutionary erosion of yeast sex chromosomes by mating-type switching accidents.</title>
        <authorList>
            <person name="Gordon J.L."/>
            <person name="Armisen D."/>
            <person name="Proux-Wera E."/>
            <person name="Oheigeartaigh S.S."/>
            <person name="Byrne K.P."/>
            <person name="Wolfe K.H."/>
        </authorList>
    </citation>
    <scope>NUCLEOTIDE SEQUENCE [LARGE SCALE GENOMIC DNA]</scope>
    <source>
        <strain evidence="8">ATCC 76901 / BCRC 22586 / CBS 4309 / NBRC 1992 / NRRL Y-12630</strain>
    </source>
</reference>
<dbReference type="HOGENOM" id="CLU_046722_1_0_1"/>
<comment type="similarity">
    <text evidence="1">Belongs to the FES1 family.</text>
</comment>
<dbReference type="AlphaFoldDB" id="G0VJV5"/>
<keyword evidence="8" id="KW-1185">Reference proteome</keyword>
<dbReference type="RefSeq" id="XP_003678131.1">
    <property type="nucleotide sequence ID" value="XM_003678083.1"/>
</dbReference>
<feature type="repeat" description="ARM" evidence="5">
    <location>
        <begin position="132"/>
        <end position="166"/>
    </location>
</feature>
<dbReference type="InterPro" id="IPR013918">
    <property type="entry name" value="Nucleotide_exch_fac_Fes1"/>
</dbReference>
<dbReference type="InterPro" id="IPR000225">
    <property type="entry name" value="Armadillo"/>
</dbReference>
<evidence type="ECO:0000256" key="1">
    <source>
        <dbReference type="ARBA" id="ARBA00011045"/>
    </source>
</evidence>
<dbReference type="OMA" id="LHWSIAN"/>
<dbReference type="PANTHER" id="PTHR19316:SF18">
    <property type="entry name" value="HSP70-BINDING PROTEIN 1"/>
    <property type="match status" value="1"/>
</dbReference>
<reference key="2">
    <citation type="submission" date="2011-08" db="EMBL/GenBank/DDBJ databases">
        <title>Genome sequence of Naumovozyma castellii.</title>
        <authorList>
            <person name="Gordon J.L."/>
            <person name="Armisen D."/>
            <person name="Proux-Wera E."/>
            <person name="OhEigeartaigh S.S."/>
            <person name="Byrne K.P."/>
            <person name="Wolfe K.H."/>
        </authorList>
    </citation>
    <scope>NUCLEOTIDE SEQUENCE</scope>
    <source>
        <strain>Type strain:CBS 4309</strain>
    </source>
</reference>
<evidence type="ECO:0000256" key="2">
    <source>
        <dbReference type="ARBA" id="ARBA00015214"/>
    </source>
</evidence>
<dbReference type="SUPFAM" id="SSF48371">
    <property type="entry name" value="ARM repeat"/>
    <property type="match status" value="1"/>
</dbReference>
<organism evidence="7 8">
    <name type="scientific">Naumovozyma castellii</name>
    <name type="common">Yeast</name>
    <name type="synonym">Saccharomyces castellii</name>
    <dbReference type="NCBI Taxonomy" id="27288"/>
    <lineage>
        <taxon>Eukaryota</taxon>
        <taxon>Fungi</taxon>
        <taxon>Dikarya</taxon>
        <taxon>Ascomycota</taxon>
        <taxon>Saccharomycotina</taxon>
        <taxon>Saccharomycetes</taxon>
        <taxon>Saccharomycetales</taxon>
        <taxon>Saccharomycetaceae</taxon>
        <taxon>Naumovozyma</taxon>
    </lineage>
</organism>
<dbReference type="Pfam" id="PF08609">
    <property type="entry name" value="Fes1"/>
    <property type="match status" value="1"/>
</dbReference>
<dbReference type="Gene3D" id="1.25.10.10">
    <property type="entry name" value="Leucine-rich Repeat Variant"/>
    <property type="match status" value="1"/>
</dbReference>
<gene>
    <name evidence="7" type="primary">NCAS0I01190</name>
    <name evidence="7" type="ordered locus">NCAS_0I01190</name>
</gene>
<dbReference type="KEGG" id="ncs:NCAS_0I01190"/>
<dbReference type="InterPro" id="IPR050693">
    <property type="entry name" value="Hsp70_NEF-Inhibitors"/>
</dbReference>
<evidence type="ECO:0000313" key="7">
    <source>
        <dbReference type="EMBL" id="CCC71787.1"/>
    </source>
</evidence>
<dbReference type="PANTHER" id="PTHR19316">
    <property type="entry name" value="PROTEIN FOLDING REGULATOR"/>
    <property type="match status" value="1"/>
</dbReference>
<dbReference type="GO" id="GO:0005829">
    <property type="term" value="C:cytosol"/>
    <property type="evidence" value="ECO:0007669"/>
    <property type="project" value="EnsemblFungi"/>
</dbReference>
<accession>G0VJV5</accession>
<dbReference type="PROSITE" id="PS50176">
    <property type="entry name" value="ARM_REPEAT"/>
    <property type="match status" value="1"/>
</dbReference>
<dbReference type="InterPro" id="IPR011989">
    <property type="entry name" value="ARM-like"/>
</dbReference>
<evidence type="ECO:0000256" key="4">
    <source>
        <dbReference type="ARBA" id="ARBA00022737"/>
    </source>
</evidence>
<dbReference type="eggNOG" id="KOG2160">
    <property type="taxonomic scope" value="Eukaryota"/>
</dbReference>
<dbReference type="FunCoup" id="G0VJV5">
    <property type="interactions" value="250"/>
</dbReference>
<dbReference type="GO" id="GO:0071629">
    <property type="term" value="P:cytoplasm protein quality control by the ubiquitin-proteasome system"/>
    <property type="evidence" value="ECO:0007669"/>
    <property type="project" value="EnsemblFungi"/>
</dbReference>
<feature type="domain" description="Nucleotide exchange factor Fes1" evidence="6">
    <location>
        <begin position="1"/>
        <end position="85"/>
    </location>
</feature>
<dbReference type="InterPro" id="IPR016024">
    <property type="entry name" value="ARM-type_fold"/>
</dbReference>
<protein>
    <recommendedName>
        <fullName evidence="3">Hsp70 nucleotide exchange factor FES1</fullName>
    </recommendedName>
    <alternativeName>
        <fullName evidence="2">Hsp70 nucleotide exchange factor fes1</fullName>
    </alternativeName>
</protein>
<dbReference type="OrthoDB" id="10250458at2759"/>
<dbReference type="GO" id="GO:0000774">
    <property type="term" value="F:adenyl-nucleotide exchange factor activity"/>
    <property type="evidence" value="ECO:0007669"/>
    <property type="project" value="EnsemblFungi"/>
</dbReference>
<proteinExistence type="inferred from homology"/>
<evidence type="ECO:0000259" key="6">
    <source>
        <dbReference type="Pfam" id="PF08609"/>
    </source>
</evidence>
<keyword evidence="4" id="KW-0677">Repeat</keyword>
<dbReference type="GO" id="GO:0005783">
    <property type="term" value="C:endoplasmic reticulum"/>
    <property type="evidence" value="ECO:0007669"/>
    <property type="project" value="TreeGrafter"/>
</dbReference>
<dbReference type="Proteomes" id="UP000001640">
    <property type="component" value="Chromosome 9"/>
</dbReference>
<dbReference type="STRING" id="1064592.G0VJV5"/>